<dbReference type="GO" id="GO:0016020">
    <property type="term" value="C:membrane"/>
    <property type="evidence" value="ECO:0007669"/>
    <property type="project" value="UniProtKB-SubCell"/>
</dbReference>
<dbReference type="Pfam" id="PF01284">
    <property type="entry name" value="MARVEL"/>
    <property type="match status" value="1"/>
</dbReference>
<keyword evidence="3 5" id="KW-1133">Transmembrane helix</keyword>
<evidence type="ECO:0000256" key="5">
    <source>
        <dbReference type="SAM" id="Phobius"/>
    </source>
</evidence>
<evidence type="ECO:0000313" key="7">
    <source>
        <dbReference type="EMBL" id="OCK75685.1"/>
    </source>
</evidence>
<evidence type="ECO:0000256" key="1">
    <source>
        <dbReference type="ARBA" id="ARBA00004141"/>
    </source>
</evidence>
<protein>
    <recommendedName>
        <fullName evidence="6">MARVEL domain-containing protein</fullName>
    </recommendedName>
</protein>
<dbReference type="PANTHER" id="PTHR39608">
    <property type="entry name" value="INTEGRAL MEMBRANE PROTEIN (AFU_ORTHOLOGUE AFUA_5G08640)"/>
    <property type="match status" value="1"/>
</dbReference>
<evidence type="ECO:0000256" key="4">
    <source>
        <dbReference type="ARBA" id="ARBA00023136"/>
    </source>
</evidence>
<evidence type="ECO:0000256" key="3">
    <source>
        <dbReference type="ARBA" id="ARBA00022989"/>
    </source>
</evidence>
<name>A0A8E2E1J4_9PEZI</name>
<feature type="transmembrane region" description="Helical" evidence="5">
    <location>
        <begin position="48"/>
        <end position="67"/>
    </location>
</feature>
<dbReference type="AlphaFoldDB" id="A0A8E2E1J4"/>
<feature type="transmembrane region" description="Helical" evidence="5">
    <location>
        <begin position="128"/>
        <end position="151"/>
    </location>
</feature>
<proteinExistence type="predicted"/>
<dbReference type="InterPro" id="IPR008253">
    <property type="entry name" value="Marvel"/>
</dbReference>
<keyword evidence="4 5" id="KW-0472">Membrane</keyword>
<accession>A0A8E2E1J4</accession>
<keyword evidence="8" id="KW-1185">Reference proteome</keyword>
<dbReference type="Proteomes" id="UP000250266">
    <property type="component" value="Unassembled WGS sequence"/>
</dbReference>
<evidence type="ECO:0000256" key="2">
    <source>
        <dbReference type="ARBA" id="ARBA00022692"/>
    </source>
</evidence>
<dbReference type="OrthoDB" id="4074965at2759"/>
<sequence length="167" mass="19070">MVVTTSHVACLFIRFSQFSCAAIVLGIIAYFINQHSRDNGVGSLSREIYVEVIAALSVLLSLIWMIPFTWQSLYYPVDFLISFAWFAAFGVLVNWLFNYPCGNYSYYYYWGVLYSFDPYCAKWRTAEAFSFIAGLLFLISAFLGIHIYHFVSDRSVGVDDATESATR</sequence>
<evidence type="ECO:0000259" key="6">
    <source>
        <dbReference type="Pfam" id="PF01284"/>
    </source>
</evidence>
<organism evidence="7 8">
    <name type="scientific">Lepidopterella palustris CBS 459.81</name>
    <dbReference type="NCBI Taxonomy" id="1314670"/>
    <lineage>
        <taxon>Eukaryota</taxon>
        <taxon>Fungi</taxon>
        <taxon>Dikarya</taxon>
        <taxon>Ascomycota</taxon>
        <taxon>Pezizomycotina</taxon>
        <taxon>Dothideomycetes</taxon>
        <taxon>Pleosporomycetidae</taxon>
        <taxon>Mytilinidiales</taxon>
        <taxon>Argynnaceae</taxon>
        <taxon>Lepidopterella</taxon>
    </lineage>
</organism>
<feature type="domain" description="MARVEL" evidence="6">
    <location>
        <begin position="11"/>
        <end position="143"/>
    </location>
</feature>
<feature type="transmembrane region" description="Helical" evidence="5">
    <location>
        <begin position="73"/>
        <end position="97"/>
    </location>
</feature>
<keyword evidence="2 5" id="KW-0812">Transmembrane</keyword>
<feature type="transmembrane region" description="Helical" evidence="5">
    <location>
        <begin position="12"/>
        <end position="32"/>
    </location>
</feature>
<evidence type="ECO:0000313" key="8">
    <source>
        <dbReference type="Proteomes" id="UP000250266"/>
    </source>
</evidence>
<dbReference type="EMBL" id="KV745287">
    <property type="protein sequence ID" value="OCK75685.1"/>
    <property type="molecule type" value="Genomic_DNA"/>
</dbReference>
<comment type="subcellular location">
    <subcellularLocation>
        <location evidence="1">Membrane</location>
        <topology evidence="1">Multi-pass membrane protein</topology>
    </subcellularLocation>
</comment>
<gene>
    <name evidence="7" type="ORF">K432DRAFT_408810</name>
</gene>
<dbReference type="PANTHER" id="PTHR39608:SF1">
    <property type="entry name" value="INTEGRAL MEMBRANE PROTEIN (AFU_ORTHOLOGUE AFUA_5G08640)"/>
    <property type="match status" value="1"/>
</dbReference>
<reference evidence="7 8" key="1">
    <citation type="journal article" date="2016" name="Nat. Commun.">
        <title>Ectomycorrhizal ecology is imprinted in the genome of the dominant symbiotic fungus Cenococcum geophilum.</title>
        <authorList>
            <consortium name="DOE Joint Genome Institute"/>
            <person name="Peter M."/>
            <person name="Kohler A."/>
            <person name="Ohm R.A."/>
            <person name="Kuo A."/>
            <person name="Krutzmann J."/>
            <person name="Morin E."/>
            <person name="Arend M."/>
            <person name="Barry K.W."/>
            <person name="Binder M."/>
            <person name="Choi C."/>
            <person name="Clum A."/>
            <person name="Copeland A."/>
            <person name="Grisel N."/>
            <person name="Haridas S."/>
            <person name="Kipfer T."/>
            <person name="LaButti K."/>
            <person name="Lindquist E."/>
            <person name="Lipzen A."/>
            <person name="Maire R."/>
            <person name="Meier B."/>
            <person name="Mihaltcheva S."/>
            <person name="Molinier V."/>
            <person name="Murat C."/>
            <person name="Poggeler S."/>
            <person name="Quandt C.A."/>
            <person name="Sperisen C."/>
            <person name="Tritt A."/>
            <person name="Tisserant E."/>
            <person name="Crous P.W."/>
            <person name="Henrissat B."/>
            <person name="Nehls U."/>
            <person name="Egli S."/>
            <person name="Spatafora J.W."/>
            <person name="Grigoriev I.V."/>
            <person name="Martin F.M."/>
        </authorList>
    </citation>
    <scope>NUCLEOTIDE SEQUENCE [LARGE SCALE GENOMIC DNA]</scope>
    <source>
        <strain evidence="7 8">CBS 459.81</strain>
    </source>
</reference>